<dbReference type="Pfam" id="PF01796">
    <property type="entry name" value="OB_ChsH2_C"/>
    <property type="match status" value="1"/>
</dbReference>
<organism evidence="2 3">
    <name type="scientific">Pseudomonas fluorescens HK44</name>
    <dbReference type="NCBI Taxonomy" id="1042209"/>
    <lineage>
        <taxon>Bacteria</taxon>
        <taxon>Pseudomonadati</taxon>
        <taxon>Pseudomonadota</taxon>
        <taxon>Gammaproteobacteria</taxon>
        <taxon>Pseudomonadales</taxon>
        <taxon>Pseudomonadaceae</taxon>
        <taxon>Pseudomonas</taxon>
    </lineage>
</organism>
<dbReference type="PANTHER" id="PTHR34075">
    <property type="entry name" value="BLR3430 PROTEIN"/>
    <property type="match status" value="1"/>
</dbReference>
<dbReference type="SUPFAM" id="SSF50249">
    <property type="entry name" value="Nucleic acid-binding proteins"/>
    <property type="match status" value="1"/>
</dbReference>
<dbReference type="HOGENOM" id="CLU_119412_1_2_6"/>
<dbReference type="PATRIC" id="fig|1042209.11.peg.888"/>
<dbReference type="RefSeq" id="WP_019689302.1">
    <property type="nucleotide sequence ID" value="NZ_AFOY02000004.1"/>
</dbReference>
<feature type="domain" description="ChsH2 C-terminal OB-fold" evidence="1">
    <location>
        <begin position="54"/>
        <end position="108"/>
    </location>
</feature>
<comment type="caution">
    <text evidence="2">The sequence shown here is derived from an EMBL/GenBank/DDBJ whole genome shotgun (WGS) entry which is preliminary data.</text>
</comment>
<dbReference type="PANTHER" id="PTHR34075:SF5">
    <property type="entry name" value="BLR3430 PROTEIN"/>
    <property type="match status" value="1"/>
</dbReference>
<sequence length="128" mass="14001">MSEAPVNVPTGPQAEYQAFLDEGRFMLQLSPSTGRYVFYPRVLVPGSGETDLQWVPASGLGTLYAITVNRSRDGVYNIALVDLDEGPRMMSRIVDCETAPIGCRLQAQIAELDGVKAVVFRRIGQVQP</sequence>
<dbReference type="EMBL" id="AFOY02000004">
    <property type="protein sequence ID" value="EXF95966.1"/>
    <property type="molecule type" value="Genomic_DNA"/>
</dbReference>
<accession>A0A010RUJ3</accession>
<name>A0A010RUJ3_PSEFL</name>
<dbReference type="Proteomes" id="UP000022611">
    <property type="component" value="Unassembled WGS sequence"/>
</dbReference>
<protein>
    <recommendedName>
        <fullName evidence="1">ChsH2 C-terminal OB-fold domain-containing protein</fullName>
    </recommendedName>
</protein>
<dbReference type="AlphaFoldDB" id="A0A010RUJ3"/>
<gene>
    <name evidence="2" type="ORF">HK44_021770</name>
</gene>
<proteinExistence type="predicted"/>
<evidence type="ECO:0000313" key="3">
    <source>
        <dbReference type="Proteomes" id="UP000022611"/>
    </source>
</evidence>
<dbReference type="OrthoDB" id="3182121at2"/>
<evidence type="ECO:0000259" key="1">
    <source>
        <dbReference type="Pfam" id="PF01796"/>
    </source>
</evidence>
<dbReference type="InterPro" id="IPR052513">
    <property type="entry name" value="Thioester_dehydratase-like"/>
</dbReference>
<reference evidence="2 3" key="1">
    <citation type="journal article" date="2011" name="J. Bacteriol.">
        <title>Draft genome sequence of the polycyclic aromatic hydrocarbon-degrading, genetically engineered bioluminescent bioreporter Pseudomonas fluorescens HK44.</title>
        <authorList>
            <person name="Chauhan A."/>
            <person name="Layton A.C."/>
            <person name="Williams D.E."/>
            <person name="Smartt A.E."/>
            <person name="Ripp S."/>
            <person name="Karpinets T.V."/>
            <person name="Brown S.D."/>
            <person name="Sayler G.S."/>
        </authorList>
    </citation>
    <scope>NUCLEOTIDE SEQUENCE [LARGE SCALE GENOMIC DNA]</scope>
    <source>
        <strain evidence="2 3">HK44</strain>
    </source>
</reference>
<dbReference type="InterPro" id="IPR012340">
    <property type="entry name" value="NA-bd_OB-fold"/>
</dbReference>
<dbReference type="eggNOG" id="COG1545">
    <property type="taxonomic scope" value="Bacteria"/>
</dbReference>
<dbReference type="InterPro" id="IPR002878">
    <property type="entry name" value="ChsH2_C"/>
</dbReference>
<evidence type="ECO:0000313" key="2">
    <source>
        <dbReference type="EMBL" id="EXF95966.1"/>
    </source>
</evidence>